<organism evidence="2 3">
    <name type="scientific">Smittium angustum</name>
    <dbReference type="NCBI Taxonomy" id="133377"/>
    <lineage>
        <taxon>Eukaryota</taxon>
        <taxon>Fungi</taxon>
        <taxon>Fungi incertae sedis</taxon>
        <taxon>Zoopagomycota</taxon>
        <taxon>Kickxellomycotina</taxon>
        <taxon>Harpellomycetes</taxon>
        <taxon>Harpellales</taxon>
        <taxon>Legeriomycetaceae</taxon>
        <taxon>Smittium</taxon>
    </lineage>
</organism>
<sequence>MDSEHVQPDTSSEDKSSTTEASFPTAALGSFIGKVGDAFGNLQKVIVDNEKRTLEMVSAMNSMMETTLKMGISSSKKLGLQVETFSVEKLKELSGQNTNDIDCSLVKLIVLVKNNTKIPIENTTIELGFTSSPNNKIKLYNIDNQKKNLTDSNVDIEKSLVWKESNQDGYKVYIDGVCLVPFTEVRTSIVLGIKNKEQIKSQFKVKFLSPGTGSEICINNSFYLYILYQYKRTYIPLNEINNSLSSKKEELIQKVKAMVLAQNAEKFQAKLDTLRKVFFVPPALGVEIGSYCIFESLEHGIFGFRIERVDDNYLGECMWLTSEETSDDGIDFDSISKEIVSSA</sequence>
<proteinExistence type="predicted"/>
<dbReference type="AlphaFoldDB" id="A0A2U1JDL5"/>
<comment type="caution">
    <text evidence="2">The sequence shown here is derived from an EMBL/GenBank/DDBJ whole genome shotgun (WGS) entry which is preliminary data.</text>
</comment>
<feature type="region of interest" description="Disordered" evidence="1">
    <location>
        <begin position="1"/>
        <end position="20"/>
    </location>
</feature>
<evidence type="ECO:0000313" key="2">
    <source>
        <dbReference type="EMBL" id="PWA03109.1"/>
    </source>
</evidence>
<gene>
    <name evidence="2" type="ORF">BB558_000745</name>
</gene>
<dbReference type="Proteomes" id="UP000245591">
    <property type="component" value="Unassembled WGS sequence"/>
</dbReference>
<protein>
    <submittedName>
        <fullName evidence="2">Uncharacterized protein</fullName>
    </submittedName>
</protein>
<evidence type="ECO:0000256" key="1">
    <source>
        <dbReference type="SAM" id="MobiDB-lite"/>
    </source>
</evidence>
<dbReference type="EMBL" id="MBFU01000030">
    <property type="protein sequence ID" value="PWA03109.1"/>
    <property type="molecule type" value="Genomic_DNA"/>
</dbReference>
<accession>A0A2U1JDL5</accession>
<keyword evidence="3" id="KW-1185">Reference proteome</keyword>
<feature type="compositionally biased region" description="Basic and acidic residues" evidence="1">
    <location>
        <begin position="1"/>
        <end position="17"/>
    </location>
</feature>
<evidence type="ECO:0000313" key="3">
    <source>
        <dbReference type="Proteomes" id="UP000245591"/>
    </source>
</evidence>
<name>A0A2U1JDL5_SMIAN</name>
<reference evidence="2 3" key="1">
    <citation type="journal article" date="2018" name="MBio">
        <title>Comparative Genomics Reveals the Core Gene Toolbox for the Fungus-Insect Symbiosis.</title>
        <authorList>
            <person name="Wang Y."/>
            <person name="Stata M."/>
            <person name="Wang W."/>
            <person name="Stajich J.E."/>
            <person name="White M.M."/>
            <person name="Moncalvo J.M."/>
        </authorList>
    </citation>
    <scope>NUCLEOTIDE SEQUENCE [LARGE SCALE GENOMIC DNA]</scope>
    <source>
        <strain evidence="2 3">AUS-126-30</strain>
    </source>
</reference>